<accession>A0A2P2L855</accession>
<dbReference type="EMBL" id="GGEC01033680">
    <property type="protein sequence ID" value="MBX14164.1"/>
    <property type="molecule type" value="Transcribed_RNA"/>
</dbReference>
<reference evidence="1" key="1">
    <citation type="submission" date="2018-02" db="EMBL/GenBank/DDBJ databases">
        <title>Rhizophora mucronata_Transcriptome.</title>
        <authorList>
            <person name="Meera S.P."/>
            <person name="Sreeshan A."/>
            <person name="Augustine A."/>
        </authorList>
    </citation>
    <scope>NUCLEOTIDE SEQUENCE</scope>
    <source>
        <tissue evidence="1">Leaf</tissue>
    </source>
</reference>
<sequence>MNFCGDKRKTKPSYTFLKCRNNYPGH</sequence>
<evidence type="ECO:0000313" key="1">
    <source>
        <dbReference type="EMBL" id="MBX14164.1"/>
    </source>
</evidence>
<dbReference type="AlphaFoldDB" id="A0A2P2L855"/>
<organism evidence="1">
    <name type="scientific">Rhizophora mucronata</name>
    <name type="common">Asiatic mangrove</name>
    <dbReference type="NCBI Taxonomy" id="61149"/>
    <lineage>
        <taxon>Eukaryota</taxon>
        <taxon>Viridiplantae</taxon>
        <taxon>Streptophyta</taxon>
        <taxon>Embryophyta</taxon>
        <taxon>Tracheophyta</taxon>
        <taxon>Spermatophyta</taxon>
        <taxon>Magnoliopsida</taxon>
        <taxon>eudicotyledons</taxon>
        <taxon>Gunneridae</taxon>
        <taxon>Pentapetalae</taxon>
        <taxon>rosids</taxon>
        <taxon>fabids</taxon>
        <taxon>Malpighiales</taxon>
        <taxon>Rhizophoraceae</taxon>
        <taxon>Rhizophora</taxon>
    </lineage>
</organism>
<protein>
    <submittedName>
        <fullName evidence="1">Protein ROOT HAIR DEFECTIVE 3 homolog 2 isoform X3</fullName>
    </submittedName>
</protein>
<proteinExistence type="predicted"/>
<name>A0A2P2L855_RHIMU</name>